<dbReference type="EMBL" id="BPLR01004064">
    <property type="protein sequence ID" value="GIX91834.1"/>
    <property type="molecule type" value="Genomic_DNA"/>
</dbReference>
<feature type="region of interest" description="Disordered" evidence="1">
    <location>
        <begin position="90"/>
        <end position="132"/>
    </location>
</feature>
<evidence type="ECO:0000313" key="3">
    <source>
        <dbReference type="Proteomes" id="UP001054945"/>
    </source>
</evidence>
<dbReference type="AlphaFoldDB" id="A0AAV4P5B3"/>
<reference evidence="2 3" key="1">
    <citation type="submission" date="2021-06" db="EMBL/GenBank/DDBJ databases">
        <title>Caerostris extrusa draft genome.</title>
        <authorList>
            <person name="Kono N."/>
            <person name="Arakawa K."/>
        </authorList>
    </citation>
    <scope>NUCLEOTIDE SEQUENCE [LARGE SCALE GENOMIC DNA]</scope>
</reference>
<sequence>MEIMKTLQALLNCIPAWSFAHANQATRTSEVCLWMYLFRRKTRFKQEKNRKSTGRKVQSDDDNNSTTTDVEDSPTSSVSLPCSVRAVVAPNSDASHKGGLNFQKQSYKKRFRSDDNQREQNSALFPQPKCYF</sequence>
<keyword evidence="3" id="KW-1185">Reference proteome</keyword>
<name>A0AAV4P5B3_CAEEX</name>
<evidence type="ECO:0000313" key="2">
    <source>
        <dbReference type="EMBL" id="GIX91834.1"/>
    </source>
</evidence>
<comment type="caution">
    <text evidence="2">The sequence shown here is derived from an EMBL/GenBank/DDBJ whole genome shotgun (WGS) entry which is preliminary data.</text>
</comment>
<feature type="region of interest" description="Disordered" evidence="1">
    <location>
        <begin position="46"/>
        <end position="78"/>
    </location>
</feature>
<organism evidence="2 3">
    <name type="scientific">Caerostris extrusa</name>
    <name type="common">Bark spider</name>
    <name type="synonym">Caerostris bankana</name>
    <dbReference type="NCBI Taxonomy" id="172846"/>
    <lineage>
        <taxon>Eukaryota</taxon>
        <taxon>Metazoa</taxon>
        <taxon>Ecdysozoa</taxon>
        <taxon>Arthropoda</taxon>
        <taxon>Chelicerata</taxon>
        <taxon>Arachnida</taxon>
        <taxon>Araneae</taxon>
        <taxon>Araneomorphae</taxon>
        <taxon>Entelegynae</taxon>
        <taxon>Araneoidea</taxon>
        <taxon>Araneidae</taxon>
        <taxon>Caerostris</taxon>
    </lineage>
</organism>
<gene>
    <name evidence="2" type="ORF">CEXT_380301</name>
</gene>
<proteinExistence type="predicted"/>
<evidence type="ECO:0000256" key="1">
    <source>
        <dbReference type="SAM" id="MobiDB-lite"/>
    </source>
</evidence>
<accession>A0AAV4P5B3</accession>
<dbReference type="Proteomes" id="UP001054945">
    <property type="component" value="Unassembled WGS sequence"/>
</dbReference>
<protein>
    <submittedName>
        <fullName evidence="2">Uncharacterized protein</fullName>
    </submittedName>
</protein>